<sequence>MFRKESNKDSNFWISYADLMAGLLFVFILLIGAIVSKSIILKSHLKAKESKLEMVEKSLHTKEVKLKELVDELNYKKSILNQQDSTISSKDREIIKRDNKIKEDKKLLLLKDDEIKKLNRMLLQSNTLQDKLNNKIVIIQNIVDDINNTLINRDKTIEDYKDKVVVLSNKITTIKNSVKLKDEKLLALLNALDEKDTKYNQIVEKLQSQRAKIKTLTGIRVKVIATLKRELGDKISIDSSGALKLSSNILFAVGSAKLKPNAKSQLKASFKEYISTLVTNPNIKPHLDKIIIEGHTDSDGGYLYNLKLSQDRALAVMNYILSLDIVEKYNLKPLIVASGRGYMDAIINNGVEDKIASRRIEIKFRLKNSEAMSEIEKVLDAK</sequence>
<organism evidence="3">
    <name type="scientific">hydrothermal vent metagenome</name>
    <dbReference type="NCBI Taxonomy" id="652676"/>
    <lineage>
        <taxon>unclassified sequences</taxon>
        <taxon>metagenomes</taxon>
        <taxon>ecological metagenomes</taxon>
    </lineage>
</organism>
<dbReference type="CDD" id="cd07185">
    <property type="entry name" value="OmpA_C-like"/>
    <property type="match status" value="1"/>
</dbReference>
<dbReference type="Gene3D" id="3.30.1330.60">
    <property type="entry name" value="OmpA-like domain"/>
    <property type="match status" value="1"/>
</dbReference>
<dbReference type="PANTHER" id="PTHR30329">
    <property type="entry name" value="STATOR ELEMENT OF FLAGELLAR MOTOR COMPLEX"/>
    <property type="match status" value="1"/>
</dbReference>
<dbReference type="InterPro" id="IPR006665">
    <property type="entry name" value="OmpA-like"/>
</dbReference>
<keyword evidence="1" id="KW-1133">Transmembrane helix</keyword>
<proteinExistence type="predicted"/>
<keyword evidence="1" id="KW-0812">Transmembrane</keyword>
<accession>A0A1W1EL65</accession>
<dbReference type="InterPro" id="IPR050330">
    <property type="entry name" value="Bact_OuterMem_StrucFunc"/>
</dbReference>
<name>A0A1W1EL65_9ZZZZ</name>
<dbReference type="PROSITE" id="PS51123">
    <property type="entry name" value="OMPA_2"/>
    <property type="match status" value="1"/>
</dbReference>
<feature type="transmembrane region" description="Helical" evidence="1">
    <location>
        <begin position="12"/>
        <end position="35"/>
    </location>
</feature>
<dbReference type="AlphaFoldDB" id="A0A1W1EL65"/>
<dbReference type="EMBL" id="FRYL01000041">
    <property type="protein sequence ID" value="SHO81536.1"/>
    <property type="molecule type" value="Genomic_DNA"/>
</dbReference>
<evidence type="ECO:0000313" key="3">
    <source>
        <dbReference type="EMBL" id="SHO81536.1"/>
    </source>
</evidence>
<feature type="domain" description="OmpA-like" evidence="2">
    <location>
        <begin position="238"/>
        <end position="368"/>
    </location>
</feature>
<protein>
    <recommendedName>
        <fullName evidence="2">OmpA-like domain-containing protein</fullName>
    </recommendedName>
</protein>
<dbReference type="PANTHER" id="PTHR30329:SF21">
    <property type="entry name" value="LIPOPROTEIN YIAD-RELATED"/>
    <property type="match status" value="1"/>
</dbReference>
<dbReference type="InterPro" id="IPR036737">
    <property type="entry name" value="OmpA-like_sf"/>
</dbReference>
<evidence type="ECO:0000256" key="1">
    <source>
        <dbReference type="SAM" id="Phobius"/>
    </source>
</evidence>
<dbReference type="SUPFAM" id="SSF103088">
    <property type="entry name" value="OmpA-like"/>
    <property type="match status" value="1"/>
</dbReference>
<dbReference type="Pfam" id="PF00691">
    <property type="entry name" value="OmpA"/>
    <property type="match status" value="1"/>
</dbReference>
<gene>
    <name evidence="3" type="ORF">MNB_SV-15-1115</name>
</gene>
<reference evidence="3" key="1">
    <citation type="submission" date="2016-10" db="EMBL/GenBank/DDBJ databases">
        <authorList>
            <person name="de Groot N.N."/>
        </authorList>
    </citation>
    <scope>NUCLEOTIDE SEQUENCE</scope>
</reference>
<keyword evidence="1" id="KW-0472">Membrane</keyword>
<evidence type="ECO:0000259" key="2">
    <source>
        <dbReference type="PROSITE" id="PS51123"/>
    </source>
</evidence>